<keyword evidence="3" id="KW-1185">Reference proteome</keyword>
<dbReference type="Proteomes" id="UP001324993">
    <property type="component" value="Chromosome"/>
</dbReference>
<keyword evidence="1" id="KW-0812">Transmembrane</keyword>
<evidence type="ECO:0000256" key="1">
    <source>
        <dbReference type="SAM" id="Phobius"/>
    </source>
</evidence>
<accession>A0ABZ0RNU9</accession>
<keyword evidence="1" id="KW-0472">Membrane</keyword>
<organism evidence="2 3">
    <name type="scientific">Coraliomargarita algicola</name>
    <dbReference type="NCBI Taxonomy" id="3092156"/>
    <lineage>
        <taxon>Bacteria</taxon>
        <taxon>Pseudomonadati</taxon>
        <taxon>Verrucomicrobiota</taxon>
        <taxon>Opitutia</taxon>
        <taxon>Puniceicoccales</taxon>
        <taxon>Coraliomargaritaceae</taxon>
        <taxon>Coraliomargarita</taxon>
    </lineage>
</organism>
<gene>
    <name evidence="2" type="ORF">SH580_05675</name>
</gene>
<evidence type="ECO:0000313" key="2">
    <source>
        <dbReference type="EMBL" id="WPJ97197.1"/>
    </source>
</evidence>
<dbReference type="RefSeq" id="WP_319834044.1">
    <property type="nucleotide sequence ID" value="NZ_CP138858.1"/>
</dbReference>
<evidence type="ECO:0008006" key="4">
    <source>
        <dbReference type="Google" id="ProtNLM"/>
    </source>
</evidence>
<proteinExistence type="predicted"/>
<protein>
    <recommendedName>
        <fullName evidence="4">Carboxypeptidase regulatory-like domain-containing protein</fullName>
    </recommendedName>
</protein>
<evidence type="ECO:0000313" key="3">
    <source>
        <dbReference type="Proteomes" id="UP001324993"/>
    </source>
</evidence>
<name>A0ABZ0RNU9_9BACT</name>
<dbReference type="EMBL" id="CP138858">
    <property type="protein sequence ID" value="WPJ97197.1"/>
    <property type="molecule type" value="Genomic_DNA"/>
</dbReference>
<sequence>MAKTLEIKGPIVVVALLVLTGIVGSLFIALGPKATERAPGVVHIGVRYANEMSLAFNQYGKDGPGATIELIAPDGTVSYKLENLKIGRNLMPLQDMADGPYTARLSAPGYHPREIPIVVDGRMINPPKGVQFEKGTHADYNMLGVRFEVAEPKQVAEPQL</sequence>
<feature type="transmembrane region" description="Helical" evidence="1">
    <location>
        <begin position="12"/>
        <end position="30"/>
    </location>
</feature>
<reference evidence="2 3" key="1">
    <citation type="submission" date="2023-11" db="EMBL/GenBank/DDBJ databases">
        <title>Coraliomargarita sp. nov., isolated from marine algae.</title>
        <authorList>
            <person name="Lee J.K."/>
            <person name="Baek J.H."/>
            <person name="Kim J.M."/>
            <person name="Choi D.G."/>
            <person name="Jeon C.O."/>
        </authorList>
    </citation>
    <scope>NUCLEOTIDE SEQUENCE [LARGE SCALE GENOMIC DNA]</scope>
    <source>
        <strain evidence="2 3">J2-16</strain>
    </source>
</reference>
<keyword evidence="1" id="KW-1133">Transmembrane helix</keyword>